<proteinExistence type="predicted"/>
<organism evidence="1 2">
    <name type="scientific">Candidatus Contendobacter odensis Run_B_J11</name>
    <dbReference type="NCBI Taxonomy" id="1400861"/>
    <lineage>
        <taxon>Bacteria</taxon>
        <taxon>Pseudomonadati</taxon>
        <taxon>Pseudomonadota</taxon>
        <taxon>Gammaproteobacteria</taxon>
        <taxon>Candidatus Competibacteraceae</taxon>
        <taxon>Candidatus Contendibacter</taxon>
    </lineage>
</organism>
<sequence>MIQRLFFNRIDTETAGSAVTGQPDLVAVATTHKAQPLLAFVELAEARADIALNPAIVKQVPVFRRIKIGGFVQSGLLLVKALLIIRGSAGSIAGYPVIYGYLTAIRQSCAL</sequence>
<accession>A0A7U7GG24</accession>
<evidence type="ECO:0000313" key="1">
    <source>
        <dbReference type="EMBL" id="CDH47507.1"/>
    </source>
</evidence>
<keyword evidence="2" id="KW-1185">Reference proteome</keyword>
<name>A0A7U7GG24_9GAMM</name>
<dbReference type="AlphaFoldDB" id="A0A7U7GG24"/>
<comment type="caution">
    <text evidence="1">The sequence shown here is derived from an EMBL/GenBank/DDBJ whole genome shotgun (WGS) entry which is preliminary data.</text>
</comment>
<reference evidence="1 2" key="1">
    <citation type="journal article" date="2014" name="ISME J.">
        <title>Candidatus Competibacter-lineage genomes retrieved from metagenomes reveal functional metabolic diversity.</title>
        <authorList>
            <person name="McIlroy S.J."/>
            <person name="Albertsen M."/>
            <person name="Andresen E.K."/>
            <person name="Saunders A.M."/>
            <person name="Kristiansen R."/>
            <person name="Stokholm-Bjerregaard M."/>
            <person name="Nielsen K.L."/>
            <person name="Nielsen P.H."/>
        </authorList>
    </citation>
    <scope>NUCLEOTIDE SEQUENCE [LARGE SCALE GENOMIC DNA]</scope>
    <source>
        <strain evidence="1 2">Run_B_J11</strain>
    </source>
</reference>
<gene>
    <name evidence="1" type="ORF">BN874_830060</name>
</gene>
<evidence type="ECO:0000313" key="2">
    <source>
        <dbReference type="Proteomes" id="UP000019184"/>
    </source>
</evidence>
<dbReference type="Proteomes" id="UP000019184">
    <property type="component" value="Unassembled WGS sequence"/>
</dbReference>
<dbReference type="EMBL" id="CBTK010000302">
    <property type="protein sequence ID" value="CDH47507.1"/>
    <property type="molecule type" value="Genomic_DNA"/>
</dbReference>
<protein>
    <submittedName>
        <fullName evidence="1">Uncharacterized protein</fullName>
    </submittedName>
</protein>